<evidence type="ECO:0000313" key="3">
    <source>
        <dbReference type="Proteomes" id="UP000014541"/>
    </source>
</evidence>
<dbReference type="OrthoDB" id="9804948at2"/>
<organism evidence="2 3">
    <name type="scientific">Treponema maltophilum ATCC 51939</name>
    <dbReference type="NCBI Taxonomy" id="1125699"/>
    <lineage>
        <taxon>Bacteria</taxon>
        <taxon>Pseudomonadati</taxon>
        <taxon>Spirochaetota</taxon>
        <taxon>Spirochaetia</taxon>
        <taxon>Spirochaetales</taxon>
        <taxon>Treponemataceae</taxon>
        <taxon>Treponema</taxon>
    </lineage>
</organism>
<name>S3L5N3_TREMA</name>
<feature type="domain" description="N-acetyltransferase" evidence="1">
    <location>
        <begin position="1"/>
        <end position="146"/>
    </location>
</feature>
<dbReference type="RefSeq" id="WP_016524391.1">
    <property type="nucleotide sequence ID" value="NZ_KE332518.1"/>
</dbReference>
<evidence type="ECO:0000259" key="1">
    <source>
        <dbReference type="PROSITE" id="PS51186"/>
    </source>
</evidence>
<dbReference type="STRING" id="1125699.HMPREF9194_00082"/>
<gene>
    <name evidence="2" type="ORF">HMPREF9194_00082</name>
</gene>
<dbReference type="GO" id="GO:0004343">
    <property type="term" value="F:glucosamine 6-phosphate N-acetyltransferase activity"/>
    <property type="evidence" value="ECO:0007669"/>
    <property type="project" value="TreeGrafter"/>
</dbReference>
<protein>
    <recommendedName>
        <fullName evidence="1">N-acetyltransferase domain-containing protein</fullName>
    </recommendedName>
</protein>
<keyword evidence="3" id="KW-1185">Reference proteome</keyword>
<dbReference type="InterPro" id="IPR000182">
    <property type="entry name" value="GNAT_dom"/>
</dbReference>
<accession>S3L5N3</accession>
<dbReference type="Proteomes" id="UP000014541">
    <property type="component" value="Unassembled WGS sequence"/>
</dbReference>
<comment type="caution">
    <text evidence="2">The sequence shown here is derived from an EMBL/GenBank/DDBJ whole genome shotgun (WGS) entry which is preliminary data.</text>
</comment>
<dbReference type="Pfam" id="PF00583">
    <property type="entry name" value="Acetyltransf_1"/>
    <property type="match status" value="1"/>
</dbReference>
<dbReference type="EMBL" id="ATFF01000002">
    <property type="protein sequence ID" value="EPF32094.1"/>
    <property type="molecule type" value="Genomic_DNA"/>
</dbReference>
<dbReference type="PROSITE" id="PS51186">
    <property type="entry name" value="GNAT"/>
    <property type="match status" value="1"/>
</dbReference>
<dbReference type="InterPro" id="IPR039143">
    <property type="entry name" value="GNPNAT1-like"/>
</dbReference>
<sequence>MEFRKLTGADLESLIDLYAQLDADMRKADPDKIKAAWNEIERDDKIVYFGAVDNGKVVGACCAVIVPNITSFARPLCLIENVVTDEQYRNRGLGKEVIGMAVRKAKESGCYKVMLQSGIKRTGAHAFYEKIGFDGGTKKAFDMRLE</sequence>
<dbReference type="SUPFAM" id="SSF55729">
    <property type="entry name" value="Acyl-CoA N-acyltransferases (Nat)"/>
    <property type="match status" value="1"/>
</dbReference>
<proteinExistence type="predicted"/>
<dbReference type="PATRIC" id="fig|1125699.3.peg.82"/>
<dbReference type="PANTHER" id="PTHR13355">
    <property type="entry name" value="GLUCOSAMINE 6-PHOSPHATE N-ACETYLTRANSFERASE"/>
    <property type="match status" value="1"/>
</dbReference>
<dbReference type="InterPro" id="IPR016181">
    <property type="entry name" value="Acyl_CoA_acyltransferase"/>
</dbReference>
<dbReference type="eggNOG" id="COG0456">
    <property type="taxonomic scope" value="Bacteria"/>
</dbReference>
<dbReference type="HOGENOM" id="CLU_013985_34_5_12"/>
<reference evidence="2 3" key="1">
    <citation type="submission" date="2013-04" db="EMBL/GenBank/DDBJ databases">
        <title>The Genome Sequence of Treponema maltophilum ATCC 51939.</title>
        <authorList>
            <consortium name="The Broad Institute Genomics Platform"/>
            <person name="Earl A."/>
            <person name="Ward D."/>
            <person name="Feldgarden M."/>
            <person name="Gevers D."/>
            <person name="Leonetti C."/>
            <person name="Blanton J.M."/>
            <person name="Dewhirst F.E."/>
            <person name="Izard J."/>
            <person name="Walker B."/>
            <person name="Young S."/>
            <person name="Zeng Q."/>
            <person name="Gargeya S."/>
            <person name="Fitzgerald M."/>
            <person name="Haas B."/>
            <person name="Abouelleil A."/>
            <person name="Allen A.W."/>
            <person name="Alvarado L."/>
            <person name="Arachchi H.M."/>
            <person name="Berlin A.M."/>
            <person name="Chapman S.B."/>
            <person name="Gainer-Dewar J."/>
            <person name="Goldberg J."/>
            <person name="Griggs A."/>
            <person name="Gujja S."/>
            <person name="Hansen M."/>
            <person name="Howarth C."/>
            <person name="Imamovic A."/>
            <person name="Ireland A."/>
            <person name="Larimer J."/>
            <person name="McCowan C."/>
            <person name="Murphy C."/>
            <person name="Pearson M."/>
            <person name="Poon T.W."/>
            <person name="Priest M."/>
            <person name="Roberts A."/>
            <person name="Saif S."/>
            <person name="Shea T."/>
            <person name="Sisk P."/>
            <person name="Sykes S."/>
            <person name="Wortman J."/>
            <person name="Nusbaum C."/>
            <person name="Birren B."/>
        </authorList>
    </citation>
    <scope>NUCLEOTIDE SEQUENCE [LARGE SCALE GENOMIC DNA]</scope>
    <source>
        <strain evidence="2 3">ATCC 51939</strain>
    </source>
</reference>
<dbReference type="CDD" id="cd04301">
    <property type="entry name" value="NAT_SF"/>
    <property type="match status" value="1"/>
</dbReference>
<dbReference type="Gene3D" id="3.40.630.30">
    <property type="match status" value="1"/>
</dbReference>
<dbReference type="AlphaFoldDB" id="S3L5N3"/>
<dbReference type="PANTHER" id="PTHR13355:SF11">
    <property type="entry name" value="GLUCOSAMINE 6-PHOSPHATE N-ACETYLTRANSFERASE"/>
    <property type="match status" value="1"/>
</dbReference>
<evidence type="ECO:0000313" key="2">
    <source>
        <dbReference type="EMBL" id="EPF32094.1"/>
    </source>
</evidence>